<dbReference type="Proteomes" id="UP000821853">
    <property type="component" value="Chromosome 3"/>
</dbReference>
<organism evidence="1 2">
    <name type="scientific">Haemaphysalis longicornis</name>
    <name type="common">Bush tick</name>
    <dbReference type="NCBI Taxonomy" id="44386"/>
    <lineage>
        <taxon>Eukaryota</taxon>
        <taxon>Metazoa</taxon>
        <taxon>Ecdysozoa</taxon>
        <taxon>Arthropoda</taxon>
        <taxon>Chelicerata</taxon>
        <taxon>Arachnida</taxon>
        <taxon>Acari</taxon>
        <taxon>Parasitiformes</taxon>
        <taxon>Ixodida</taxon>
        <taxon>Ixodoidea</taxon>
        <taxon>Ixodidae</taxon>
        <taxon>Haemaphysalinae</taxon>
        <taxon>Haemaphysalis</taxon>
    </lineage>
</organism>
<comment type="caution">
    <text evidence="1">The sequence shown here is derived from an EMBL/GenBank/DDBJ whole genome shotgun (WGS) entry which is preliminary data.</text>
</comment>
<dbReference type="OrthoDB" id="6497629at2759"/>
<protein>
    <submittedName>
        <fullName evidence="1">Uncharacterized protein</fullName>
    </submittedName>
</protein>
<dbReference type="EMBL" id="JABSTR010000005">
    <property type="protein sequence ID" value="KAH9370628.1"/>
    <property type="molecule type" value="Genomic_DNA"/>
</dbReference>
<accession>A0A9J6G866</accession>
<reference evidence="1 2" key="1">
    <citation type="journal article" date="2020" name="Cell">
        <title>Large-Scale Comparative Analyses of Tick Genomes Elucidate Their Genetic Diversity and Vector Capacities.</title>
        <authorList>
            <consortium name="Tick Genome and Microbiome Consortium (TIGMIC)"/>
            <person name="Jia N."/>
            <person name="Wang J."/>
            <person name="Shi W."/>
            <person name="Du L."/>
            <person name="Sun Y."/>
            <person name="Zhan W."/>
            <person name="Jiang J.F."/>
            <person name="Wang Q."/>
            <person name="Zhang B."/>
            <person name="Ji P."/>
            <person name="Bell-Sakyi L."/>
            <person name="Cui X.M."/>
            <person name="Yuan T.T."/>
            <person name="Jiang B.G."/>
            <person name="Yang W.F."/>
            <person name="Lam T.T."/>
            <person name="Chang Q.C."/>
            <person name="Ding S.J."/>
            <person name="Wang X.J."/>
            <person name="Zhu J.G."/>
            <person name="Ruan X.D."/>
            <person name="Zhao L."/>
            <person name="Wei J.T."/>
            <person name="Ye R.Z."/>
            <person name="Que T.C."/>
            <person name="Du C.H."/>
            <person name="Zhou Y.H."/>
            <person name="Cheng J.X."/>
            <person name="Dai P.F."/>
            <person name="Guo W.B."/>
            <person name="Han X.H."/>
            <person name="Huang E.J."/>
            <person name="Li L.F."/>
            <person name="Wei W."/>
            <person name="Gao Y.C."/>
            <person name="Liu J.Z."/>
            <person name="Shao H.Z."/>
            <person name="Wang X."/>
            <person name="Wang C.C."/>
            <person name="Yang T.C."/>
            <person name="Huo Q.B."/>
            <person name="Li W."/>
            <person name="Chen H.Y."/>
            <person name="Chen S.E."/>
            <person name="Zhou L.G."/>
            <person name="Ni X.B."/>
            <person name="Tian J.H."/>
            <person name="Sheng Y."/>
            <person name="Liu T."/>
            <person name="Pan Y.S."/>
            <person name="Xia L.Y."/>
            <person name="Li J."/>
            <person name="Zhao F."/>
            <person name="Cao W.C."/>
        </authorList>
    </citation>
    <scope>NUCLEOTIDE SEQUENCE [LARGE SCALE GENOMIC DNA]</scope>
    <source>
        <strain evidence="1">HaeL-2018</strain>
    </source>
</reference>
<dbReference type="AlphaFoldDB" id="A0A9J6G866"/>
<dbReference type="VEuPathDB" id="VectorBase:HLOH_064701"/>
<gene>
    <name evidence="1" type="ORF">HPB48_008730</name>
</gene>
<evidence type="ECO:0000313" key="1">
    <source>
        <dbReference type="EMBL" id="KAH9370628.1"/>
    </source>
</evidence>
<name>A0A9J6G866_HAELO</name>
<keyword evidence="2" id="KW-1185">Reference proteome</keyword>
<evidence type="ECO:0000313" key="2">
    <source>
        <dbReference type="Proteomes" id="UP000821853"/>
    </source>
</evidence>
<proteinExistence type="predicted"/>
<sequence>MASRPWESHARISAGWPLEFTDQEGTWPKRRVLLEAYFEAPGIKEPKKRALLIASPTNSAVRVVQARCPPKKVNELSCVPAIGHLEDHYAALVKDIAASYAFSRRSQHEGESA</sequence>